<dbReference type="PANTHER" id="PTHR43877">
    <property type="entry name" value="AMINOALKYLPHOSPHONATE N-ACETYLTRANSFERASE-RELATED-RELATED"/>
    <property type="match status" value="1"/>
</dbReference>
<dbReference type="InterPro" id="IPR016181">
    <property type="entry name" value="Acyl_CoA_acyltransferase"/>
</dbReference>
<dbReference type="CDD" id="cd04301">
    <property type="entry name" value="NAT_SF"/>
    <property type="match status" value="1"/>
</dbReference>
<dbReference type="InterPro" id="IPR050832">
    <property type="entry name" value="Bact_Acetyltransf"/>
</dbReference>
<gene>
    <name evidence="4" type="ORF">FHS44_002878</name>
</gene>
<reference evidence="4 5" key="1">
    <citation type="submission" date="2020-08" db="EMBL/GenBank/DDBJ databases">
        <title>Genomic Encyclopedia of Type Strains, Phase III (KMG-III): the genomes of soil and plant-associated and newly described type strains.</title>
        <authorList>
            <person name="Whitman W."/>
        </authorList>
    </citation>
    <scope>NUCLEOTIDE SEQUENCE [LARGE SCALE GENOMIC DNA]</scope>
    <source>
        <strain evidence="4 5">CECT 8840</strain>
    </source>
</reference>
<dbReference type="Gene3D" id="3.40.630.30">
    <property type="match status" value="1"/>
</dbReference>
<keyword evidence="2" id="KW-0012">Acyltransferase</keyword>
<dbReference type="AlphaFoldDB" id="A0A7W7VMM5"/>
<protein>
    <submittedName>
        <fullName evidence="4">Polar amino acid transport system permease protein</fullName>
    </submittedName>
</protein>
<dbReference type="InterPro" id="IPR000182">
    <property type="entry name" value="GNAT_dom"/>
</dbReference>
<evidence type="ECO:0000259" key="3">
    <source>
        <dbReference type="PROSITE" id="PS51186"/>
    </source>
</evidence>
<proteinExistence type="predicted"/>
<evidence type="ECO:0000313" key="4">
    <source>
        <dbReference type="EMBL" id="MBB4915793.1"/>
    </source>
</evidence>
<evidence type="ECO:0000256" key="1">
    <source>
        <dbReference type="ARBA" id="ARBA00022679"/>
    </source>
</evidence>
<dbReference type="PANTHER" id="PTHR43877:SF2">
    <property type="entry name" value="AMINOALKYLPHOSPHONATE N-ACETYLTRANSFERASE-RELATED"/>
    <property type="match status" value="1"/>
</dbReference>
<evidence type="ECO:0000256" key="2">
    <source>
        <dbReference type="ARBA" id="ARBA00023315"/>
    </source>
</evidence>
<dbReference type="PROSITE" id="PS51186">
    <property type="entry name" value="GNAT"/>
    <property type="match status" value="1"/>
</dbReference>
<dbReference type="Pfam" id="PF00583">
    <property type="entry name" value="Acetyltransf_1"/>
    <property type="match status" value="1"/>
</dbReference>
<evidence type="ECO:0000313" key="5">
    <source>
        <dbReference type="Proteomes" id="UP000552644"/>
    </source>
</evidence>
<dbReference type="GO" id="GO:0016747">
    <property type="term" value="F:acyltransferase activity, transferring groups other than amino-acyl groups"/>
    <property type="evidence" value="ECO:0007669"/>
    <property type="project" value="InterPro"/>
</dbReference>
<dbReference type="SUPFAM" id="SSF55729">
    <property type="entry name" value="Acyl-CoA N-acyltransferases (Nat)"/>
    <property type="match status" value="1"/>
</dbReference>
<name>A0A7W7VMM5_9ACTN</name>
<keyword evidence="5" id="KW-1185">Reference proteome</keyword>
<dbReference type="EMBL" id="JACHJP010000002">
    <property type="protein sequence ID" value="MBB4915793.1"/>
    <property type="molecule type" value="Genomic_DNA"/>
</dbReference>
<organism evidence="4 5">
    <name type="scientific">Streptosporangium saharense</name>
    <dbReference type="NCBI Taxonomy" id="1706840"/>
    <lineage>
        <taxon>Bacteria</taxon>
        <taxon>Bacillati</taxon>
        <taxon>Actinomycetota</taxon>
        <taxon>Actinomycetes</taxon>
        <taxon>Streptosporangiales</taxon>
        <taxon>Streptosporangiaceae</taxon>
        <taxon>Streptosporangium</taxon>
    </lineage>
</organism>
<dbReference type="RefSeq" id="WP_184714405.1">
    <property type="nucleotide sequence ID" value="NZ_JACHJP010000002.1"/>
</dbReference>
<accession>A0A7W7VMM5</accession>
<sequence>MTTEAVQVRHVTVRDPRVRPLLDDLHLEYTSRYGPNDELNSYPDDEFTAPRGGAFLILVEDGLTVAGGALRHHDERTAEFKRIWTHPGHRRRGLGAAVVRELEHTAVRRGYRRVYLTTGPRQPEATALYLAAGYTPLYDLGADPEAVGPHPFEKDLGPLAQEIHG</sequence>
<feature type="domain" description="N-acetyltransferase" evidence="3">
    <location>
        <begin position="6"/>
        <end position="153"/>
    </location>
</feature>
<dbReference type="Proteomes" id="UP000552644">
    <property type="component" value="Unassembled WGS sequence"/>
</dbReference>
<comment type="caution">
    <text evidence="4">The sequence shown here is derived from an EMBL/GenBank/DDBJ whole genome shotgun (WGS) entry which is preliminary data.</text>
</comment>
<keyword evidence="1" id="KW-0808">Transferase</keyword>